<dbReference type="FunFam" id="3.10.20.370:FF:000001">
    <property type="entry name" value="Retrovirus-related Pol polyprotein from transposon 17.6-like protein"/>
    <property type="match status" value="1"/>
</dbReference>
<evidence type="ECO:0000256" key="1">
    <source>
        <dbReference type="ARBA" id="ARBA00022679"/>
    </source>
</evidence>
<sequence length="490" mass="56082">MDDDSDNLIQVEDFLVPIEQKETYKEVNVSEELDEKQTEHIMTTLKQFCDVLTDLPGLTDLVEHTVHLTTAEPVRSKAYPEPYAMRETIKSEIDTMLQMGIIEPSESPYASPIVIVKKQDGSIRFCIDFRKLNRVTVIDPEPIPNVDELLIRISNAKWFTKLDLTKGYWQIVVASNDKCKTAFISNEGLYQFKVLPFGMVNSSATFTRMMRKLLKGLKSVVNYIDDVLIFTTTYDEHVFMLNEVFRRLRDAGLTARPTKCFVGYHSLDFLGHMVGEGLLKPQSDKVNEILEASIPKTKKEVRSFLGLVGYYRKFIPHFAAIAVPLTDLTKSKYPNKVRLEEPQERAFQTLKCRIATSPILHLPDIDKVFILQTDASDVGLGAVLLQEFDGTKFPIHYASKKLLPREVAYSVVERECLALVWAVTKFHVYLYGRQFILETDHYPLTYLSQAKLKNSRIMRWALCLQQYRYTIRAIKGSDNCGADFLSRCGA</sequence>
<keyword evidence="1" id="KW-0808">Transferase</keyword>
<dbReference type="Gene3D" id="3.30.70.270">
    <property type="match status" value="2"/>
</dbReference>
<evidence type="ECO:0000256" key="3">
    <source>
        <dbReference type="ARBA" id="ARBA00022722"/>
    </source>
</evidence>
<evidence type="ECO:0000256" key="5">
    <source>
        <dbReference type="ARBA" id="ARBA00022801"/>
    </source>
</evidence>
<dbReference type="EMBL" id="JAIZAY010000074">
    <property type="protein sequence ID" value="KAJ8019153.1"/>
    <property type="molecule type" value="Genomic_DNA"/>
</dbReference>
<keyword evidence="9" id="KW-1185">Reference proteome</keyword>
<dbReference type="InterPro" id="IPR043502">
    <property type="entry name" value="DNA/RNA_pol_sf"/>
</dbReference>
<dbReference type="Pfam" id="PF17917">
    <property type="entry name" value="RT_RNaseH"/>
    <property type="match status" value="1"/>
</dbReference>
<dbReference type="FunFam" id="3.30.70.270:FF:000020">
    <property type="entry name" value="Transposon Tf2-6 polyprotein-like Protein"/>
    <property type="match status" value="1"/>
</dbReference>
<dbReference type="InterPro" id="IPR018247">
    <property type="entry name" value="EF_Hand_1_Ca_BS"/>
</dbReference>
<dbReference type="InterPro" id="IPR041373">
    <property type="entry name" value="RT_RNaseH"/>
</dbReference>
<evidence type="ECO:0000256" key="2">
    <source>
        <dbReference type="ARBA" id="ARBA00022695"/>
    </source>
</evidence>
<feature type="domain" description="Reverse transcriptase" evidence="7">
    <location>
        <begin position="97"/>
        <end position="274"/>
    </location>
</feature>
<reference evidence="8" key="1">
    <citation type="submission" date="2021-10" db="EMBL/GenBank/DDBJ databases">
        <title>Tropical sea cucumber genome reveals ecological adaptation and Cuvierian tubules defense mechanism.</title>
        <authorList>
            <person name="Chen T."/>
        </authorList>
    </citation>
    <scope>NUCLEOTIDE SEQUENCE</scope>
    <source>
        <strain evidence="8">Nanhai2018</strain>
        <tissue evidence="8">Muscle</tissue>
    </source>
</reference>
<keyword evidence="2" id="KW-0548">Nucleotidyltransferase</keyword>
<keyword evidence="5" id="KW-0378">Hydrolase</keyword>
<evidence type="ECO:0000256" key="6">
    <source>
        <dbReference type="ARBA" id="ARBA00022918"/>
    </source>
</evidence>
<organism evidence="8 9">
    <name type="scientific">Holothuria leucospilota</name>
    <name type="common">Black long sea cucumber</name>
    <name type="synonym">Mertensiothuria leucospilota</name>
    <dbReference type="NCBI Taxonomy" id="206669"/>
    <lineage>
        <taxon>Eukaryota</taxon>
        <taxon>Metazoa</taxon>
        <taxon>Echinodermata</taxon>
        <taxon>Eleutherozoa</taxon>
        <taxon>Echinozoa</taxon>
        <taxon>Holothuroidea</taxon>
        <taxon>Aspidochirotacea</taxon>
        <taxon>Aspidochirotida</taxon>
        <taxon>Holothuriidae</taxon>
        <taxon>Holothuria</taxon>
    </lineage>
</organism>
<dbReference type="InterPro" id="IPR000477">
    <property type="entry name" value="RT_dom"/>
</dbReference>
<dbReference type="Pfam" id="PF00078">
    <property type="entry name" value="RVT_1"/>
    <property type="match status" value="1"/>
</dbReference>
<dbReference type="PROSITE" id="PS50878">
    <property type="entry name" value="RT_POL"/>
    <property type="match status" value="1"/>
</dbReference>
<dbReference type="Gene3D" id="3.10.10.10">
    <property type="entry name" value="HIV Type 1 Reverse Transcriptase, subunit A, domain 1"/>
    <property type="match status" value="1"/>
</dbReference>
<dbReference type="OrthoDB" id="6273764at2759"/>
<comment type="caution">
    <text evidence="8">The sequence shown here is derived from an EMBL/GenBank/DDBJ whole genome shotgun (WGS) entry which is preliminary data.</text>
</comment>
<keyword evidence="3" id="KW-0540">Nuclease</keyword>
<dbReference type="Proteomes" id="UP001152320">
    <property type="component" value="Unassembled WGS sequence"/>
</dbReference>
<evidence type="ECO:0000313" key="8">
    <source>
        <dbReference type="EMBL" id="KAJ8019153.1"/>
    </source>
</evidence>
<accession>A0A9Q0YAV2</accession>
<dbReference type="GO" id="GO:0003964">
    <property type="term" value="F:RNA-directed DNA polymerase activity"/>
    <property type="evidence" value="ECO:0007669"/>
    <property type="project" value="UniProtKB-KW"/>
</dbReference>
<keyword evidence="6" id="KW-0695">RNA-directed DNA polymerase</keyword>
<dbReference type="CDD" id="cd09274">
    <property type="entry name" value="RNase_HI_RT_Ty3"/>
    <property type="match status" value="1"/>
</dbReference>
<evidence type="ECO:0000259" key="7">
    <source>
        <dbReference type="PROSITE" id="PS50878"/>
    </source>
</evidence>
<dbReference type="GO" id="GO:0016787">
    <property type="term" value="F:hydrolase activity"/>
    <property type="evidence" value="ECO:0007669"/>
    <property type="project" value="UniProtKB-KW"/>
</dbReference>
<keyword evidence="4" id="KW-0255">Endonuclease</keyword>
<dbReference type="AlphaFoldDB" id="A0A9Q0YAV2"/>
<name>A0A9Q0YAV2_HOLLE</name>
<dbReference type="PANTHER" id="PTHR37984:SF5">
    <property type="entry name" value="PROTEIN NYNRIN-LIKE"/>
    <property type="match status" value="1"/>
</dbReference>
<evidence type="ECO:0000313" key="9">
    <source>
        <dbReference type="Proteomes" id="UP001152320"/>
    </source>
</evidence>
<gene>
    <name evidence="8" type="ORF">HOLleu_42443</name>
</gene>
<dbReference type="InterPro" id="IPR043128">
    <property type="entry name" value="Rev_trsase/Diguanyl_cyclase"/>
</dbReference>
<proteinExistence type="predicted"/>
<dbReference type="InterPro" id="IPR050951">
    <property type="entry name" value="Retrovirus_Pol_polyprotein"/>
</dbReference>
<dbReference type="PANTHER" id="PTHR37984">
    <property type="entry name" value="PROTEIN CBG26694"/>
    <property type="match status" value="1"/>
</dbReference>
<dbReference type="GO" id="GO:0004519">
    <property type="term" value="F:endonuclease activity"/>
    <property type="evidence" value="ECO:0007669"/>
    <property type="project" value="UniProtKB-KW"/>
</dbReference>
<protein>
    <recommendedName>
        <fullName evidence="7">Reverse transcriptase domain-containing protein</fullName>
    </recommendedName>
</protein>
<evidence type="ECO:0000256" key="4">
    <source>
        <dbReference type="ARBA" id="ARBA00022759"/>
    </source>
</evidence>
<dbReference type="PROSITE" id="PS00018">
    <property type="entry name" value="EF_HAND_1"/>
    <property type="match status" value="1"/>
</dbReference>
<dbReference type="Gene3D" id="3.10.20.370">
    <property type="match status" value="1"/>
</dbReference>
<dbReference type="CDD" id="cd01647">
    <property type="entry name" value="RT_LTR"/>
    <property type="match status" value="1"/>
</dbReference>
<dbReference type="SUPFAM" id="SSF56672">
    <property type="entry name" value="DNA/RNA polymerases"/>
    <property type="match status" value="1"/>
</dbReference>